<accession>A0ACB9JEY8</accession>
<organism evidence="1 2">
    <name type="scientific">Smallanthus sonchifolius</name>
    <dbReference type="NCBI Taxonomy" id="185202"/>
    <lineage>
        <taxon>Eukaryota</taxon>
        <taxon>Viridiplantae</taxon>
        <taxon>Streptophyta</taxon>
        <taxon>Embryophyta</taxon>
        <taxon>Tracheophyta</taxon>
        <taxon>Spermatophyta</taxon>
        <taxon>Magnoliopsida</taxon>
        <taxon>eudicotyledons</taxon>
        <taxon>Gunneridae</taxon>
        <taxon>Pentapetalae</taxon>
        <taxon>asterids</taxon>
        <taxon>campanulids</taxon>
        <taxon>Asterales</taxon>
        <taxon>Asteraceae</taxon>
        <taxon>Asteroideae</taxon>
        <taxon>Heliantheae alliance</taxon>
        <taxon>Millerieae</taxon>
        <taxon>Smallanthus</taxon>
    </lineage>
</organism>
<keyword evidence="2" id="KW-1185">Reference proteome</keyword>
<proteinExistence type="predicted"/>
<evidence type="ECO:0000313" key="1">
    <source>
        <dbReference type="EMBL" id="KAI3818917.1"/>
    </source>
</evidence>
<name>A0ACB9JEY8_9ASTR</name>
<sequence>MFCPKRLNNDKDKTVNSKAYNRRATFSRWPWTWALFFQLNSPLGEEDIIAGSRRNHIHIQTSIISSRSDPEAVIGSIDLICDFIIYLLNFNPK</sequence>
<dbReference type="Proteomes" id="UP001056120">
    <property type="component" value="Linkage Group LG04"/>
</dbReference>
<comment type="caution">
    <text evidence="1">The sequence shown here is derived from an EMBL/GenBank/DDBJ whole genome shotgun (WGS) entry which is preliminary data.</text>
</comment>
<evidence type="ECO:0000313" key="2">
    <source>
        <dbReference type="Proteomes" id="UP001056120"/>
    </source>
</evidence>
<reference evidence="2" key="1">
    <citation type="journal article" date="2022" name="Mol. Ecol. Resour.">
        <title>The genomes of chicory, endive, great burdock and yacon provide insights into Asteraceae palaeo-polyploidization history and plant inulin production.</title>
        <authorList>
            <person name="Fan W."/>
            <person name="Wang S."/>
            <person name="Wang H."/>
            <person name="Wang A."/>
            <person name="Jiang F."/>
            <person name="Liu H."/>
            <person name="Zhao H."/>
            <person name="Xu D."/>
            <person name="Zhang Y."/>
        </authorList>
    </citation>
    <scope>NUCLEOTIDE SEQUENCE [LARGE SCALE GENOMIC DNA]</scope>
    <source>
        <strain evidence="2">cv. Yunnan</strain>
    </source>
</reference>
<protein>
    <submittedName>
        <fullName evidence="1">Uncharacterized protein</fullName>
    </submittedName>
</protein>
<dbReference type="EMBL" id="CM042021">
    <property type="protein sequence ID" value="KAI3818917.1"/>
    <property type="molecule type" value="Genomic_DNA"/>
</dbReference>
<reference evidence="1 2" key="2">
    <citation type="journal article" date="2022" name="Mol. Ecol. Resour.">
        <title>The genomes of chicory, endive, great burdock and yacon provide insights into Asteraceae paleo-polyploidization history and plant inulin production.</title>
        <authorList>
            <person name="Fan W."/>
            <person name="Wang S."/>
            <person name="Wang H."/>
            <person name="Wang A."/>
            <person name="Jiang F."/>
            <person name="Liu H."/>
            <person name="Zhao H."/>
            <person name="Xu D."/>
            <person name="Zhang Y."/>
        </authorList>
    </citation>
    <scope>NUCLEOTIDE SEQUENCE [LARGE SCALE GENOMIC DNA]</scope>
    <source>
        <strain evidence="2">cv. Yunnan</strain>
        <tissue evidence="1">Leaves</tissue>
    </source>
</reference>
<gene>
    <name evidence="1" type="ORF">L1987_12738</name>
</gene>